<name>A0A140GRU1_CLOPF</name>
<feature type="transmembrane region" description="Helical" evidence="1">
    <location>
        <begin position="93"/>
        <end position="111"/>
    </location>
</feature>
<protein>
    <submittedName>
        <fullName evidence="3">TrkA domain protein</fullName>
    </submittedName>
</protein>
<evidence type="ECO:0000313" key="3">
    <source>
        <dbReference type="EMBL" id="AMN31250.1"/>
    </source>
</evidence>
<dbReference type="Gene3D" id="3.30.70.1450">
    <property type="entry name" value="Regulator of K+ conductance, C-terminal domain"/>
    <property type="match status" value="1"/>
</dbReference>
<keyword evidence="1" id="KW-0472">Membrane</keyword>
<feature type="transmembrane region" description="Helical" evidence="1">
    <location>
        <begin position="6"/>
        <end position="27"/>
    </location>
</feature>
<keyword evidence="1" id="KW-0812">Transmembrane</keyword>
<geneLocation type="plasmid" evidence="3 4">
    <name>pJFP838A</name>
</geneLocation>
<dbReference type="RefSeq" id="WP_061429836.1">
    <property type="nucleotide sequence ID" value="NZ_CATNZX010000014.1"/>
</dbReference>
<dbReference type="GO" id="GO:0006813">
    <property type="term" value="P:potassium ion transport"/>
    <property type="evidence" value="ECO:0007669"/>
    <property type="project" value="InterPro"/>
</dbReference>
<dbReference type="GO" id="GO:0008324">
    <property type="term" value="F:monoatomic cation transmembrane transporter activity"/>
    <property type="evidence" value="ECO:0007669"/>
    <property type="project" value="InterPro"/>
</dbReference>
<dbReference type="InterPro" id="IPR006037">
    <property type="entry name" value="RCK_C"/>
</dbReference>
<dbReference type="AlphaFoldDB" id="A0A140GRU1"/>
<sequence length="221" mass="25665">MIIIFTFIVFLTLFLVLIEFFTILFKLTGLPQDKARFQVISLLTSTGFTTKESEIIVQHPTRRKLASWLMVFSYVSTATFISFIVNIIMNSLINPHTLLMIFIFIALVYTIKRFNILETLEVKLESNISNSKFWNNINDKYSGLIFRSKGYGLYEIYISNKSVLIGKSILDSNLKENEIQVLNIDKGDKVINFPTPQYIFEYKDKITVYGNIKKINNLLRD</sequence>
<dbReference type="SUPFAM" id="SSF116726">
    <property type="entry name" value="TrkA C-terminal domain-like"/>
    <property type="match status" value="1"/>
</dbReference>
<dbReference type="Proteomes" id="UP000070260">
    <property type="component" value="Plasmid pJFP838A"/>
</dbReference>
<dbReference type="InterPro" id="IPR036721">
    <property type="entry name" value="RCK_C_sf"/>
</dbReference>
<feature type="domain" description="RCK C-terminal" evidence="2">
    <location>
        <begin position="141"/>
        <end position="221"/>
    </location>
</feature>
<gene>
    <name evidence="3" type="ORF">JFP838_pA0334</name>
</gene>
<dbReference type="PROSITE" id="PS51202">
    <property type="entry name" value="RCK_C"/>
    <property type="match status" value="1"/>
</dbReference>
<dbReference type="Pfam" id="PF02080">
    <property type="entry name" value="TrkA_C"/>
    <property type="match status" value="1"/>
</dbReference>
<organism evidence="3 4">
    <name type="scientific">Clostridium perfringens</name>
    <dbReference type="NCBI Taxonomy" id="1502"/>
    <lineage>
        <taxon>Bacteria</taxon>
        <taxon>Bacillati</taxon>
        <taxon>Bacillota</taxon>
        <taxon>Clostridia</taxon>
        <taxon>Eubacteriales</taxon>
        <taxon>Clostridiaceae</taxon>
        <taxon>Clostridium</taxon>
    </lineage>
</organism>
<keyword evidence="3" id="KW-0614">Plasmid</keyword>
<reference evidence="3 4" key="1">
    <citation type="journal article" date="2016" name="PLoS ONE">
        <title>Plasmid Characterization and Chromosome Analysis of Two netF+ Clostridium perfringens Isolates Associated with Foal and Canine Necrotizing Enteritis.</title>
        <authorList>
            <person name="Mehdizadeh Gohari I."/>
            <person name="Kropinski A.M."/>
            <person name="Weese S.J."/>
            <person name="Parreira V.R."/>
            <person name="Whitehead A.E."/>
            <person name="Boerlin P."/>
            <person name="Prescott J.F."/>
        </authorList>
    </citation>
    <scope>NUCLEOTIDE SEQUENCE [LARGE SCALE GENOMIC DNA]</scope>
    <source>
        <strain evidence="3 4">JP838</strain>
        <plasmid evidence="4">Plasmid pJFP838A</plasmid>
    </source>
</reference>
<feature type="transmembrane region" description="Helical" evidence="1">
    <location>
        <begin position="65"/>
        <end position="87"/>
    </location>
</feature>
<accession>A0A140GRU1</accession>
<keyword evidence="1" id="KW-1133">Transmembrane helix</keyword>
<evidence type="ECO:0000313" key="4">
    <source>
        <dbReference type="Proteomes" id="UP000070260"/>
    </source>
</evidence>
<evidence type="ECO:0000256" key="1">
    <source>
        <dbReference type="SAM" id="Phobius"/>
    </source>
</evidence>
<dbReference type="OrthoDB" id="369355at2"/>
<evidence type="ECO:0000259" key="2">
    <source>
        <dbReference type="PROSITE" id="PS51202"/>
    </source>
</evidence>
<dbReference type="EMBL" id="CP013615">
    <property type="protein sequence ID" value="AMN31250.1"/>
    <property type="molecule type" value="Genomic_DNA"/>
</dbReference>
<proteinExistence type="predicted"/>
<dbReference type="PATRIC" id="fig|1502.177.peg.3544"/>